<evidence type="ECO:0000313" key="2">
    <source>
        <dbReference type="Proteomes" id="UP001165289"/>
    </source>
</evidence>
<proteinExistence type="predicted"/>
<evidence type="ECO:0000313" key="1">
    <source>
        <dbReference type="EMBL" id="KAI6650707.1"/>
    </source>
</evidence>
<organism evidence="1 2">
    <name type="scientific">Oopsacas minuta</name>
    <dbReference type="NCBI Taxonomy" id="111878"/>
    <lineage>
        <taxon>Eukaryota</taxon>
        <taxon>Metazoa</taxon>
        <taxon>Porifera</taxon>
        <taxon>Hexactinellida</taxon>
        <taxon>Hexasterophora</taxon>
        <taxon>Lyssacinosida</taxon>
        <taxon>Leucopsacidae</taxon>
        <taxon>Oopsacas</taxon>
    </lineage>
</organism>
<gene>
    <name evidence="1" type="ORF">LOD99_7758</name>
</gene>
<comment type="caution">
    <text evidence="1">The sequence shown here is derived from an EMBL/GenBank/DDBJ whole genome shotgun (WGS) entry which is preliminary data.</text>
</comment>
<protein>
    <submittedName>
        <fullName evidence="1">Uncharacterized protein</fullName>
    </submittedName>
</protein>
<dbReference type="Proteomes" id="UP001165289">
    <property type="component" value="Unassembled WGS sequence"/>
</dbReference>
<reference evidence="1 2" key="1">
    <citation type="journal article" date="2023" name="BMC Biol.">
        <title>The compact genome of the sponge Oopsacas minuta (Hexactinellida) is lacking key metazoan core genes.</title>
        <authorList>
            <person name="Santini S."/>
            <person name="Schenkelaars Q."/>
            <person name="Jourda C."/>
            <person name="Duchesne M."/>
            <person name="Belahbib H."/>
            <person name="Rocher C."/>
            <person name="Selva M."/>
            <person name="Riesgo A."/>
            <person name="Vervoort M."/>
            <person name="Leys S.P."/>
            <person name="Kodjabachian L."/>
            <person name="Le Bivic A."/>
            <person name="Borchiellini C."/>
            <person name="Claverie J.M."/>
            <person name="Renard E."/>
        </authorList>
    </citation>
    <scope>NUCLEOTIDE SEQUENCE [LARGE SCALE GENOMIC DNA]</scope>
    <source>
        <strain evidence="1">SPO-2</strain>
    </source>
</reference>
<dbReference type="AlphaFoldDB" id="A0AAV7JPF6"/>
<keyword evidence="2" id="KW-1185">Reference proteome</keyword>
<accession>A0AAV7JPF6</accession>
<dbReference type="EMBL" id="JAKMXF010000310">
    <property type="protein sequence ID" value="KAI6650707.1"/>
    <property type="molecule type" value="Genomic_DNA"/>
</dbReference>
<name>A0AAV7JPF6_9METZ</name>
<sequence length="206" mass="24085">MPRITKGNAREHLAKAIATFTKVTGESVGVVYSWRGQLSVLGSDTYRQHVAETKEQIWRSLTFERSVIGDSSVVRDDYKEDEMMDLMKQDPHTHNVQALRKILSWGTQKMNRKPRNFWGKSELRPIFWPKEIPFLKQSKNMGRTTLLSVIKSMREYFSPDLSDSFRDRSPIHLSKEDCLDSDLDDGIYIIQLIIHLPLRIPMWKYL</sequence>